<reference evidence="6" key="2">
    <citation type="submission" date="2015-11" db="EMBL/GenBank/DDBJ databases">
        <authorList>
            <person name="Zhang Y."/>
            <person name="Guo Z."/>
        </authorList>
    </citation>
    <scope>NUCLEOTIDE SEQUENCE [LARGE SCALE GENOMIC DNA]</scope>
    <source>
        <strain evidence="6">Mu292</strain>
    </source>
</reference>
<dbReference type="Gene3D" id="3.30.230.10">
    <property type="match status" value="1"/>
</dbReference>
<keyword evidence="1 6" id="KW-0808">Transferase</keyword>
<dbReference type="Pfam" id="PF08544">
    <property type="entry name" value="GHMP_kinases_C"/>
    <property type="match status" value="1"/>
</dbReference>
<evidence type="ECO:0000313" key="8">
    <source>
        <dbReference type="Proteomes" id="UP000182498"/>
    </source>
</evidence>
<dbReference type="Proteomes" id="UP000182498">
    <property type="component" value="Unassembled WGS sequence"/>
</dbReference>
<feature type="domain" description="GHMP kinase C-terminal" evidence="5">
    <location>
        <begin position="258"/>
        <end position="328"/>
    </location>
</feature>
<dbReference type="RefSeq" id="WP_014010557.1">
    <property type="nucleotide sequence ID" value="NZ_CAURZS010000002.1"/>
</dbReference>
<dbReference type="SUPFAM" id="SSF54211">
    <property type="entry name" value="Ribosomal protein S5 domain 2-like"/>
    <property type="match status" value="1"/>
</dbReference>
<dbReference type="EC" id="2.7.1.148" evidence="6"/>
<dbReference type="InterPro" id="IPR020568">
    <property type="entry name" value="Ribosomal_Su5_D2-typ_SF"/>
</dbReference>
<dbReference type="AlphaFoldDB" id="A0A0X2NMD9"/>
<proteinExistence type="predicted"/>
<evidence type="ECO:0000313" key="7">
    <source>
        <dbReference type="EMBL" id="HAF72406.1"/>
    </source>
</evidence>
<keyword evidence="4" id="KW-0067">ATP-binding</keyword>
<evidence type="ECO:0000256" key="2">
    <source>
        <dbReference type="ARBA" id="ARBA00022741"/>
    </source>
</evidence>
<protein>
    <submittedName>
        <fullName evidence="6">4-diphosphocytidyl-2-C-methyl-D-erythritol kinase</fullName>
        <ecNumber evidence="6">2.7.1.148</ecNumber>
    </submittedName>
    <submittedName>
        <fullName evidence="7">4-diphosphocytidyl-2C-methyl-D-erythritol kinase</fullName>
    </submittedName>
</protein>
<organism evidence="6 8">
    <name type="scientific">Corynebacterium variabile</name>
    <dbReference type="NCBI Taxonomy" id="1727"/>
    <lineage>
        <taxon>Bacteria</taxon>
        <taxon>Bacillati</taxon>
        <taxon>Actinomycetota</taxon>
        <taxon>Actinomycetes</taxon>
        <taxon>Mycobacteriales</taxon>
        <taxon>Corynebacteriaceae</taxon>
        <taxon>Corynebacterium</taxon>
    </lineage>
</organism>
<dbReference type="InterPro" id="IPR036554">
    <property type="entry name" value="GHMP_kinase_C_sf"/>
</dbReference>
<dbReference type="GO" id="GO:0005524">
    <property type="term" value="F:ATP binding"/>
    <property type="evidence" value="ECO:0007669"/>
    <property type="project" value="UniProtKB-KW"/>
</dbReference>
<dbReference type="InterPro" id="IPR013750">
    <property type="entry name" value="GHMP_kinase_C_dom"/>
</dbReference>
<dbReference type="OrthoDB" id="3173073at2"/>
<evidence type="ECO:0000313" key="6">
    <source>
        <dbReference type="EMBL" id="CUU65898.1"/>
    </source>
</evidence>
<dbReference type="PANTHER" id="PTHR43527">
    <property type="entry name" value="4-DIPHOSPHOCYTIDYL-2-C-METHYL-D-ERYTHRITOL KINASE, CHLOROPLASTIC"/>
    <property type="match status" value="1"/>
</dbReference>
<evidence type="ECO:0000256" key="4">
    <source>
        <dbReference type="ARBA" id="ARBA00022840"/>
    </source>
</evidence>
<dbReference type="PANTHER" id="PTHR43527:SF2">
    <property type="entry name" value="4-DIPHOSPHOCYTIDYL-2-C-METHYL-D-ERYTHRITOL KINASE, CHLOROPLASTIC"/>
    <property type="match status" value="1"/>
</dbReference>
<dbReference type="SUPFAM" id="SSF55060">
    <property type="entry name" value="GHMP Kinase, C-terminal domain"/>
    <property type="match status" value="1"/>
</dbReference>
<dbReference type="GO" id="GO:0050515">
    <property type="term" value="F:4-(cytidine 5'-diphospho)-2-C-methyl-D-erythritol kinase activity"/>
    <property type="evidence" value="ECO:0007669"/>
    <property type="project" value="UniProtKB-EC"/>
</dbReference>
<accession>A0A0X2NMD9</accession>
<reference evidence="8" key="1">
    <citation type="submission" date="2015-11" db="EMBL/GenBank/DDBJ databases">
        <authorList>
            <person name="Dugat-Bony E."/>
        </authorList>
    </citation>
    <scope>NUCLEOTIDE SEQUENCE [LARGE SCALE GENOMIC DNA]</scope>
    <source>
        <strain evidence="8">Mu292</strain>
    </source>
</reference>
<keyword evidence="3 6" id="KW-0418">Kinase</keyword>
<dbReference type="EMBL" id="FAUH01000007">
    <property type="protein sequence ID" value="CUU65898.1"/>
    <property type="molecule type" value="Genomic_DNA"/>
</dbReference>
<dbReference type="Gene3D" id="3.30.70.890">
    <property type="entry name" value="GHMP kinase, C-terminal domain"/>
    <property type="match status" value="1"/>
</dbReference>
<name>A0A0X2NMD9_9CORY</name>
<evidence type="ECO:0000259" key="5">
    <source>
        <dbReference type="Pfam" id="PF08544"/>
    </source>
</evidence>
<keyword evidence="2" id="KW-0547">Nucleotide-binding</keyword>
<dbReference type="EMBL" id="DMDD01000121">
    <property type="protein sequence ID" value="HAF72406.1"/>
    <property type="molecule type" value="Genomic_DNA"/>
</dbReference>
<evidence type="ECO:0000256" key="1">
    <source>
        <dbReference type="ARBA" id="ARBA00022679"/>
    </source>
</evidence>
<gene>
    <name evidence="6" type="ORF">CVAR292_01233</name>
    <name evidence="7" type="ORF">DCL06_05355</name>
</gene>
<reference evidence="7 9" key="3">
    <citation type="journal article" date="2018" name="Nat. Biotechnol.">
        <title>A standardized bacterial taxonomy based on genome phylogeny substantially revises the tree of life.</title>
        <authorList>
            <person name="Parks D.H."/>
            <person name="Chuvochina M."/>
            <person name="Waite D.W."/>
            <person name="Rinke C."/>
            <person name="Skarshewski A."/>
            <person name="Chaumeil P.A."/>
            <person name="Hugenholtz P."/>
        </authorList>
    </citation>
    <scope>NUCLEOTIDE SEQUENCE [LARGE SCALE GENOMIC DNA]</scope>
    <source>
        <strain evidence="7">UBA9851</strain>
    </source>
</reference>
<sequence>MTAPDMPDPAEHTGLPRAATATAQGMLTLWSSVGDRHPDGGRDRVTVRQALDLTETVTVTVTGPSDVPEITGVDVTGKHSRPASDGDKGLAAVAAVTAVVERYHRLAPQAVLPQIHIDIVRGIPDISDTGDTDAESADAAAALVATRELLHGDGAADAGYSLAPRPTDAELQDLAVSLGPDVPAHLLGGTVMATGTTPGAADLVPVMSRGTRHWALALDPRPLPYQEVLDRLDVQRDAVARGERPDVRVGDVTAVQRALLTDNPTELADLLANDLQSAAVSLRPELRRTLTAAREAGALGTVVAGPGPTVAMLCSDREHAVEVATAVSVAGHTGPTLVAASSSHGTRPA</sequence>
<dbReference type="Proteomes" id="UP000260925">
    <property type="component" value="Unassembled WGS sequence"/>
</dbReference>
<dbReference type="InterPro" id="IPR014721">
    <property type="entry name" value="Ribsml_uS5_D2-typ_fold_subgr"/>
</dbReference>
<evidence type="ECO:0000256" key="3">
    <source>
        <dbReference type="ARBA" id="ARBA00022777"/>
    </source>
</evidence>
<evidence type="ECO:0000313" key="9">
    <source>
        <dbReference type="Proteomes" id="UP000260925"/>
    </source>
</evidence>
<keyword evidence="8" id="KW-1185">Reference proteome</keyword>